<keyword evidence="5 7" id="KW-0472">Membrane</keyword>
<comment type="subcellular location">
    <subcellularLocation>
        <location evidence="1 7">Cell outer membrane</location>
        <topology evidence="1 7">Multi-pass membrane protein</topology>
    </subcellularLocation>
</comment>
<gene>
    <name evidence="8" type="ORF">QNM18_23905</name>
</gene>
<evidence type="ECO:0000256" key="4">
    <source>
        <dbReference type="ARBA" id="ARBA00022692"/>
    </source>
</evidence>
<dbReference type="Proteomes" id="UP001231915">
    <property type="component" value="Unassembled WGS sequence"/>
</dbReference>
<dbReference type="PROSITE" id="PS52016">
    <property type="entry name" value="TONB_DEPENDENT_REC_3"/>
    <property type="match status" value="1"/>
</dbReference>
<evidence type="ECO:0000256" key="6">
    <source>
        <dbReference type="ARBA" id="ARBA00023237"/>
    </source>
</evidence>
<keyword evidence="9" id="KW-1185">Reference proteome</keyword>
<reference evidence="8 9" key="1">
    <citation type="submission" date="2023-05" db="EMBL/GenBank/DDBJ databases">
        <title>Pseudoalteromonas ardens sp. nov., Pseudoalteromonas obscura sp. nov., and Pseudoalteromonas umbrosa sp. nov., isolated from the coral Montipora capitata.</title>
        <authorList>
            <person name="Thomas E.M."/>
            <person name="Smith E.M."/>
            <person name="Papke E."/>
            <person name="Shlafstein M.D."/>
            <person name="Oline D.K."/>
            <person name="Videau P."/>
            <person name="Saw J.H."/>
            <person name="Strangman W.K."/>
            <person name="Ushijima B."/>
        </authorList>
    </citation>
    <scope>NUCLEOTIDE SEQUENCE [LARGE SCALE GENOMIC DNA]</scope>
    <source>
        <strain evidence="8 9">P94</strain>
    </source>
</reference>
<protein>
    <submittedName>
        <fullName evidence="8">TonB-dependent receptor</fullName>
    </submittedName>
</protein>
<keyword evidence="6 7" id="KW-0998">Cell outer membrane</keyword>
<evidence type="ECO:0000256" key="7">
    <source>
        <dbReference type="PROSITE-ProRule" id="PRU01360"/>
    </source>
</evidence>
<evidence type="ECO:0000256" key="2">
    <source>
        <dbReference type="ARBA" id="ARBA00022448"/>
    </source>
</evidence>
<dbReference type="InterPro" id="IPR039426">
    <property type="entry name" value="TonB-dep_rcpt-like"/>
</dbReference>
<evidence type="ECO:0000256" key="5">
    <source>
        <dbReference type="ARBA" id="ARBA00023136"/>
    </source>
</evidence>
<evidence type="ECO:0000256" key="1">
    <source>
        <dbReference type="ARBA" id="ARBA00004571"/>
    </source>
</evidence>
<dbReference type="EMBL" id="JASJUT010000014">
    <property type="protein sequence ID" value="MDK2598104.1"/>
    <property type="molecule type" value="Genomic_DNA"/>
</dbReference>
<comment type="caution">
    <text evidence="8">The sequence shown here is derived from an EMBL/GenBank/DDBJ whole genome shotgun (WGS) entry which is preliminary data.</text>
</comment>
<proteinExistence type="inferred from homology"/>
<keyword evidence="4 7" id="KW-0812">Transmembrane</keyword>
<keyword evidence="8" id="KW-0675">Receptor</keyword>
<name>A0ABT7ESR1_9GAMM</name>
<evidence type="ECO:0000256" key="3">
    <source>
        <dbReference type="ARBA" id="ARBA00022452"/>
    </source>
</evidence>
<dbReference type="InterPro" id="IPR036942">
    <property type="entry name" value="Beta-barrel_TonB_sf"/>
</dbReference>
<dbReference type="RefSeq" id="WP_284138637.1">
    <property type="nucleotide sequence ID" value="NZ_JASJUT010000014.1"/>
</dbReference>
<sequence length="65" mass="7744">MDYLEIPSRTIVNARVGYQPENWGVFLSVNNLLDKDYLNSKGSRRWNYVELDQEREVALQLEYSF</sequence>
<organism evidence="8 9">
    <name type="scientific">Pseudoalteromonas obscura</name>
    <dbReference type="NCBI Taxonomy" id="3048491"/>
    <lineage>
        <taxon>Bacteria</taxon>
        <taxon>Pseudomonadati</taxon>
        <taxon>Pseudomonadota</taxon>
        <taxon>Gammaproteobacteria</taxon>
        <taxon>Alteromonadales</taxon>
        <taxon>Pseudoalteromonadaceae</taxon>
        <taxon>Pseudoalteromonas</taxon>
    </lineage>
</organism>
<dbReference type="Gene3D" id="2.40.170.20">
    <property type="entry name" value="TonB-dependent receptor, beta-barrel domain"/>
    <property type="match status" value="1"/>
</dbReference>
<dbReference type="SUPFAM" id="SSF56935">
    <property type="entry name" value="Porins"/>
    <property type="match status" value="1"/>
</dbReference>
<keyword evidence="2 7" id="KW-0813">Transport</keyword>
<evidence type="ECO:0000313" key="9">
    <source>
        <dbReference type="Proteomes" id="UP001231915"/>
    </source>
</evidence>
<keyword evidence="3 7" id="KW-1134">Transmembrane beta strand</keyword>
<comment type="similarity">
    <text evidence="7">Belongs to the TonB-dependent receptor family.</text>
</comment>
<accession>A0ABT7ESR1</accession>
<evidence type="ECO:0000313" key="8">
    <source>
        <dbReference type="EMBL" id="MDK2598104.1"/>
    </source>
</evidence>